<dbReference type="GO" id="GO:0048666">
    <property type="term" value="P:neuron development"/>
    <property type="evidence" value="ECO:0007669"/>
    <property type="project" value="UniProtKB-ARBA"/>
</dbReference>
<feature type="domain" description="Tyrosine specific protein phosphatases" evidence="2">
    <location>
        <begin position="76"/>
        <end position="145"/>
    </location>
</feature>
<dbReference type="InterPro" id="IPR000242">
    <property type="entry name" value="PTP_cat"/>
</dbReference>
<dbReference type="AlphaFoldDB" id="A0A8X6KXK6"/>
<name>A0A8X6KXK6_TRICU</name>
<dbReference type="InterPro" id="IPR029021">
    <property type="entry name" value="Prot-tyrosine_phosphatase-like"/>
</dbReference>
<reference evidence="3" key="1">
    <citation type="submission" date="2020-07" db="EMBL/GenBank/DDBJ databases">
        <title>Multicomponent nature underlies the extraordinary mechanical properties of spider dragline silk.</title>
        <authorList>
            <person name="Kono N."/>
            <person name="Nakamura H."/>
            <person name="Mori M."/>
            <person name="Yoshida Y."/>
            <person name="Ohtoshi R."/>
            <person name="Malay A.D."/>
            <person name="Moran D.A.P."/>
            <person name="Tomita M."/>
            <person name="Numata K."/>
            <person name="Arakawa K."/>
        </authorList>
    </citation>
    <scope>NUCLEOTIDE SEQUENCE</scope>
</reference>
<keyword evidence="4" id="KW-1185">Reference proteome</keyword>
<dbReference type="PROSITE" id="PS50056">
    <property type="entry name" value="TYR_PHOSPHATASE_2"/>
    <property type="match status" value="1"/>
</dbReference>
<comment type="caution">
    <text evidence="3">The sequence shown here is derived from an EMBL/GenBank/DDBJ whole genome shotgun (WGS) entry which is preliminary data.</text>
</comment>
<dbReference type="EMBL" id="BMAO01032965">
    <property type="protein sequence ID" value="GFQ86058.1"/>
    <property type="molecule type" value="Genomic_DNA"/>
</dbReference>
<accession>A0A8X6KXK6</accession>
<gene>
    <name evidence="3" type="primary">PTPRT_0</name>
    <name evidence="3" type="ORF">TNCT_590981</name>
</gene>
<proteinExistence type="predicted"/>
<dbReference type="SMART" id="SM00404">
    <property type="entry name" value="PTPc_motif"/>
    <property type="match status" value="1"/>
</dbReference>
<dbReference type="PROSITE" id="PS50055">
    <property type="entry name" value="TYR_PHOSPHATASE_PTP"/>
    <property type="match status" value="1"/>
</dbReference>
<sequence>QNPQFWPLEGSECFGKFYVQSESTVLEDDIMIANLYATQLESQEEESSISVKLIQIKSWPVECDLPPDTSSVLTVMKWINIWQKDLKNNIITFMCLDGVTACGVFCVFMHMTDQLKAEQEIDIFQSVKCTRTNRSQFIMNKEQYTFLFQLTKAYLENMI</sequence>
<dbReference type="Pfam" id="PF00102">
    <property type="entry name" value="Y_phosphatase"/>
    <property type="match status" value="1"/>
</dbReference>
<dbReference type="SUPFAM" id="SSF52799">
    <property type="entry name" value="(Phosphotyrosine protein) phosphatases II"/>
    <property type="match status" value="1"/>
</dbReference>
<dbReference type="Gene3D" id="3.90.190.10">
    <property type="entry name" value="Protein tyrosine phosphatase superfamily"/>
    <property type="match status" value="1"/>
</dbReference>
<dbReference type="PANTHER" id="PTHR19134:SF449">
    <property type="entry name" value="TYROSINE-PROTEIN PHOSPHATASE 1"/>
    <property type="match status" value="1"/>
</dbReference>
<dbReference type="InterPro" id="IPR000387">
    <property type="entry name" value="Tyr_Pase_dom"/>
</dbReference>
<dbReference type="Proteomes" id="UP000887116">
    <property type="component" value="Unassembled WGS sequence"/>
</dbReference>
<protein>
    <submittedName>
        <fullName evidence="3">Receptor-type tyrosine-protein phosphatase T</fullName>
    </submittedName>
</protein>
<organism evidence="3 4">
    <name type="scientific">Trichonephila clavata</name>
    <name type="common">Joro spider</name>
    <name type="synonym">Nephila clavata</name>
    <dbReference type="NCBI Taxonomy" id="2740835"/>
    <lineage>
        <taxon>Eukaryota</taxon>
        <taxon>Metazoa</taxon>
        <taxon>Ecdysozoa</taxon>
        <taxon>Arthropoda</taxon>
        <taxon>Chelicerata</taxon>
        <taxon>Arachnida</taxon>
        <taxon>Araneae</taxon>
        <taxon>Araneomorphae</taxon>
        <taxon>Entelegynae</taxon>
        <taxon>Araneoidea</taxon>
        <taxon>Nephilidae</taxon>
        <taxon>Trichonephila</taxon>
    </lineage>
</organism>
<dbReference type="PANTHER" id="PTHR19134">
    <property type="entry name" value="RECEPTOR-TYPE TYROSINE-PROTEIN PHOSPHATASE"/>
    <property type="match status" value="1"/>
</dbReference>
<keyword evidence="3" id="KW-0675">Receptor</keyword>
<feature type="non-terminal residue" evidence="3">
    <location>
        <position position="1"/>
    </location>
</feature>
<evidence type="ECO:0000259" key="1">
    <source>
        <dbReference type="PROSITE" id="PS50055"/>
    </source>
</evidence>
<evidence type="ECO:0000313" key="3">
    <source>
        <dbReference type="EMBL" id="GFQ86058.1"/>
    </source>
</evidence>
<dbReference type="OrthoDB" id="6433016at2759"/>
<evidence type="ECO:0000259" key="2">
    <source>
        <dbReference type="PROSITE" id="PS50056"/>
    </source>
</evidence>
<dbReference type="InterPro" id="IPR050348">
    <property type="entry name" value="Protein-Tyr_Phosphatase"/>
</dbReference>
<dbReference type="GO" id="GO:0004725">
    <property type="term" value="F:protein tyrosine phosphatase activity"/>
    <property type="evidence" value="ECO:0007669"/>
    <property type="project" value="InterPro"/>
</dbReference>
<dbReference type="InterPro" id="IPR003595">
    <property type="entry name" value="Tyr_Pase_cat"/>
</dbReference>
<feature type="domain" description="Tyrosine-protein phosphatase" evidence="1">
    <location>
        <begin position="1"/>
        <end position="154"/>
    </location>
</feature>
<evidence type="ECO:0000313" key="4">
    <source>
        <dbReference type="Proteomes" id="UP000887116"/>
    </source>
</evidence>